<name>A0A8I6WYK5_HORVV</name>
<dbReference type="Pfam" id="PF01694">
    <property type="entry name" value="Rhomboid"/>
    <property type="match status" value="1"/>
</dbReference>
<dbReference type="InterPro" id="IPR036443">
    <property type="entry name" value="Znf_RanBP2_sf"/>
</dbReference>
<evidence type="ECO:0000256" key="4">
    <source>
        <dbReference type="ARBA" id="ARBA00022723"/>
    </source>
</evidence>
<reference evidence="12" key="1">
    <citation type="journal article" date="2012" name="Nature">
        <title>A physical, genetic and functional sequence assembly of the barley genome.</title>
        <authorList>
            <consortium name="The International Barley Genome Sequencing Consortium"/>
            <person name="Mayer K.F."/>
            <person name="Waugh R."/>
            <person name="Brown J.W."/>
            <person name="Schulman A."/>
            <person name="Langridge P."/>
            <person name="Platzer M."/>
            <person name="Fincher G.B."/>
            <person name="Muehlbauer G.J."/>
            <person name="Sato K."/>
            <person name="Close T.J."/>
            <person name="Wise R.P."/>
            <person name="Stein N."/>
        </authorList>
    </citation>
    <scope>NUCLEOTIDE SEQUENCE [LARGE SCALE GENOMIC DNA]</scope>
    <source>
        <strain evidence="12">cv. Morex</strain>
    </source>
</reference>
<keyword evidence="4" id="KW-0479">Metal-binding</keyword>
<evidence type="ECO:0000256" key="3">
    <source>
        <dbReference type="ARBA" id="ARBA00022692"/>
    </source>
</evidence>
<dbReference type="Gramene" id="HORVU.MOREX.r3.3HG0255520.1">
    <property type="protein sequence ID" value="HORVU.MOREX.r3.3HG0255520.1"/>
    <property type="gene ID" value="HORVU.MOREX.r3.3HG0255520"/>
</dbReference>
<dbReference type="PANTHER" id="PTHR43066">
    <property type="entry name" value="RHOMBOID-RELATED PROTEIN"/>
    <property type="match status" value="1"/>
</dbReference>
<evidence type="ECO:0000256" key="2">
    <source>
        <dbReference type="ARBA" id="ARBA00009045"/>
    </source>
</evidence>
<reference evidence="11" key="3">
    <citation type="submission" date="2022-01" db="UniProtKB">
        <authorList>
            <consortium name="EnsemblPlants"/>
        </authorList>
    </citation>
    <scope>IDENTIFICATION</scope>
    <source>
        <strain evidence="11">subsp. vulgare</strain>
    </source>
</reference>
<reference evidence="11" key="2">
    <citation type="submission" date="2020-10" db="EMBL/GenBank/DDBJ databases">
        <authorList>
            <person name="Scholz U."/>
            <person name="Mascher M."/>
            <person name="Fiebig A."/>
        </authorList>
    </citation>
    <scope>NUCLEOTIDE SEQUENCE [LARGE SCALE GENOMIC DNA]</scope>
    <source>
        <strain evidence="11">cv. Morex</strain>
    </source>
</reference>
<dbReference type="Gramene" id="HORVU.MOREX.r2.3HG0212110.1">
    <property type="protein sequence ID" value="HORVU.MOREX.r2.3HG0212110.1"/>
    <property type="gene ID" value="HORVU.MOREX.r2.3HG0212110"/>
</dbReference>
<dbReference type="PANTHER" id="PTHR43066:SF10">
    <property type="entry name" value="RANBP2-TYPE DOMAIN-CONTAINING PROTEIN"/>
    <property type="match status" value="1"/>
</dbReference>
<keyword evidence="5 9" id="KW-0863">Zinc-finger</keyword>
<dbReference type="RefSeq" id="XP_044975779.1">
    <property type="nucleotide sequence ID" value="XM_045119844.1"/>
</dbReference>
<keyword evidence="6" id="KW-0862">Zinc</keyword>
<dbReference type="PROSITE" id="PS01358">
    <property type="entry name" value="ZF_RANBP2_1"/>
    <property type="match status" value="1"/>
</dbReference>
<protein>
    <recommendedName>
        <fullName evidence="10">RanBP2-type domain-containing protein</fullName>
    </recommendedName>
</protein>
<keyword evidence="7" id="KW-1133">Transmembrane helix</keyword>
<proteinExistence type="inferred from homology"/>
<keyword evidence="12" id="KW-1185">Reference proteome</keyword>
<dbReference type="SUPFAM" id="SSF90209">
    <property type="entry name" value="Ran binding protein zinc finger-like"/>
    <property type="match status" value="1"/>
</dbReference>
<sequence>MGVGMSSDGQDLGGRTLPLLAVRMLLQYGPTGASRPPVTAALIAANALVYLRPGAVDAHLPRLRHVMFNPHLIIKFSDLRRFFLSAFYHLSEGHFFMTMASLLHTGVKLETSMGSPEFASMVVSLLGLSQGFTLLLSKGLLLLGNDMAYYQYSAGFSGVLLGMNVVLNAREGNVVWQGVSVPSKYAALLELLVIHAFNPEAHLVCNVGGILAGLAYLLLRHGPERLAHMFSGIADVASQPVRFAKRLLRSAAHGGGSTVRRHVAPVPKEVGRGMWWRCITCSYDNSRHADVCEMCSTPHPDHAFSRRRHVQDGGNSELSVEEIRRRRLERFGG</sequence>
<dbReference type="Proteomes" id="UP000011116">
    <property type="component" value="Chromosome 3H"/>
</dbReference>
<dbReference type="EnsemblPlants" id="HORVU.MOREX.r3.3HG0255520.1">
    <property type="protein sequence ID" value="HORVU.MOREX.r3.3HG0255520.1"/>
    <property type="gene ID" value="HORVU.MOREX.r3.3HG0255520"/>
</dbReference>
<dbReference type="Gene3D" id="1.20.1540.10">
    <property type="entry name" value="Rhomboid-like"/>
    <property type="match status" value="1"/>
</dbReference>
<dbReference type="GO" id="GO:0016020">
    <property type="term" value="C:membrane"/>
    <property type="evidence" value="ECO:0007669"/>
    <property type="project" value="UniProtKB-SubCell"/>
</dbReference>
<dbReference type="SUPFAM" id="SSF144091">
    <property type="entry name" value="Rhomboid-like"/>
    <property type="match status" value="1"/>
</dbReference>
<evidence type="ECO:0000256" key="5">
    <source>
        <dbReference type="ARBA" id="ARBA00022771"/>
    </source>
</evidence>
<dbReference type="Gene3D" id="2.30.30.380">
    <property type="entry name" value="Zn-finger domain of Sec23/24"/>
    <property type="match status" value="1"/>
</dbReference>
<dbReference type="Pfam" id="PF00641">
    <property type="entry name" value="Zn_ribbon_RanBP"/>
    <property type="match status" value="1"/>
</dbReference>
<evidence type="ECO:0000259" key="10">
    <source>
        <dbReference type="PROSITE" id="PS50199"/>
    </source>
</evidence>
<dbReference type="GeneID" id="123443471"/>
<dbReference type="InterPro" id="IPR035952">
    <property type="entry name" value="Rhomboid-like_sf"/>
</dbReference>
<comment type="subcellular location">
    <subcellularLocation>
        <location evidence="1">Membrane</location>
        <topology evidence="1">Multi-pass membrane protein</topology>
    </subcellularLocation>
</comment>
<organism evidence="11 12">
    <name type="scientific">Hordeum vulgare subsp. vulgare</name>
    <name type="common">Domesticated barley</name>
    <dbReference type="NCBI Taxonomy" id="112509"/>
    <lineage>
        <taxon>Eukaryota</taxon>
        <taxon>Viridiplantae</taxon>
        <taxon>Streptophyta</taxon>
        <taxon>Embryophyta</taxon>
        <taxon>Tracheophyta</taxon>
        <taxon>Spermatophyta</taxon>
        <taxon>Magnoliopsida</taxon>
        <taxon>Liliopsida</taxon>
        <taxon>Poales</taxon>
        <taxon>Poaceae</taxon>
        <taxon>BOP clade</taxon>
        <taxon>Pooideae</taxon>
        <taxon>Triticodae</taxon>
        <taxon>Triticeae</taxon>
        <taxon>Hordeinae</taxon>
        <taxon>Hordeum</taxon>
    </lineage>
</organism>
<keyword evidence="3" id="KW-0812">Transmembrane</keyword>
<gene>
    <name evidence="11" type="primary">LOC123443471</name>
</gene>
<dbReference type="PROSITE" id="PS50199">
    <property type="entry name" value="ZF_RANBP2_2"/>
    <property type="match status" value="1"/>
</dbReference>
<evidence type="ECO:0000256" key="6">
    <source>
        <dbReference type="ARBA" id="ARBA00022833"/>
    </source>
</evidence>
<dbReference type="GO" id="GO:0008270">
    <property type="term" value="F:zinc ion binding"/>
    <property type="evidence" value="ECO:0007669"/>
    <property type="project" value="UniProtKB-KW"/>
</dbReference>
<comment type="similarity">
    <text evidence="2">Belongs to the peptidase S54 family.</text>
</comment>
<evidence type="ECO:0000256" key="7">
    <source>
        <dbReference type="ARBA" id="ARBA00022989"/>
    </source>
</evidence>
<evidence type="ECO:0000256" key="9">
    <source>
        <dbReference type="PROSITE-ProRule" id="PRU00322"/>
    </source>
</evidence>
<feature type="domain" description="RanBP2-type" evidence="10">
    <location>
        <begin position="269"/>
        <end position="301"/>
    </location>
</feature>
<dbReference type="InterPro" id="IPR022764">
    <property type="entry name" value="Peptidase_S54_rhomboid_dom"/>
</dbReference>
<evidence type="ECO:0000313" key="11">
    <source>
        <dbReference type="EnsemblPlants" id="HORVU.MOREX.r3.3HG0255520.1"/>
    </source>
</evidence>
<evidence type="ECO:0000256" key="8">
    <source>
        <dbReference type="ARBA" id="ARBA00023136"/>
    </source>
</evidence>
<dbReference type="OrthoDB" id="10257275at2759"/>
<dbReference type="InterPro" id="IPR001876">
    <property type="entry name" value="Znf_RanBP2"/>
</dbReference>
<dbReference type="GO" id="GO:0004252">
    <property type="term" value="F:serine-type endopeptidase activity"/>
    <property type="evidence" value="ECO:0000318"/>
    <property type="project" value="GO_Central"/>
</dbReference>
<evidence type="ECO:0000313" key="12">
    <source>
        <dbReference type="Proteomes" id="UP000011116"/>
    </source>
</evidence>
<evidence type="ECO:0000256" key="1">
    <source>
        <dbReference type="ARBA" id="ARBA00004141"/>
    </source>
</evidence>
<dbReference type="AlphaFoldDB" id="A0A8I6WYK5"/>
<dbReference type="KEGG" id="hvg:123443471"/>
<keyword evidence="8" id="KW-0472">Membrane</keyword>
<accession>A0A8I6WYK5</accession>